<dbReference type="PANTHER" id="PTHR30336">
    <property type="entry name" value="INNER MEMBRANE PROTEIN, PROBABLE PERMEASE"/>
    <property type="match status" value="1"/>
</dbReference>
<organism evidence="3 4">
    <name type="scientific">Paenibacillus phyllosphaerae</name>
    <dbReference type="NCBI Taxonomy" id="274593"/>
    <lineage>
        <taxon>Bacteria</taxon>
        <taxon>Bacillati</taxon>
        <taxon>Bacillota</taxon>
        <taxon>Bacilli</taxon>
        <taxon>Bacillales</taxon>
        <taxon>Paenibacillaceae</taxon>
        <taxon>Paenibacillus</taxon>
    </lineage>
</organism>
<reference evidence="3 4" key="1">
    <citation type="submission" date="2020-08" db="EMBL/GenBank/DDBJ databases">
        <title>Genomic Encyclopedia of Type Strains, Phase III (KMG-III): the genomes of soil and plant-associated and newly described type strains.</title>
        <authorList>
            <person name="Whitman W."/>
        </authorList>
    </citation>
    <scope>NUCLEOTIDE SEQUENCE [LARGE SCALE GENOMIC DNA]</scope>
    <source>
        <strain evidence="3 4">CECT 5862</strain>
    </source>
</reference>
<dbReference type="EMBL" id="JACHXK010000001">
    <property type="protein sequence ID" value="MBB3108537.1"/>
    <property type="molecule type" value="Genomic_DNA"/>
</dbReference>
<keyword evidence="1" id="KW-0472">Membrane</keyword>
<accession>A0A7W5FL21</accession>
<gene>
    <name evidence="3" type="ORF">FHS18_000565</name>
</gene>
<feature type="domain" description="DUF218" evidence="2">
    <location>
        <begin position="79"/>
        <end position="246"/>
    </location>
</feature>
<dbReference type="InterPro" id="IPR014729">
    <property type="entry name" value="Rossmann-like_a/b/a_fold"/>
</dbReference>
<dbReference type="Proteomes" id="UP000570361">
    <property type="component" value="Unassembled WGS sequence"/>
</dbReference>
<dbReference type="Pfam" id="PF02698">
    <property type="entry name" value="DUF218"/>
    <property type="match status" value="1"/>
</dbReference>
<dbReference type="PANTHER" id="PTHR30336:SF4">
    <property type="entry name" value="ENVELOPE BIOGENESIS FACTOR ELYC"/>
    <property type="match status" value="1"/>
</dbReference>
<evidence type="ECO:0000313" key="4">
    <source>
        <dbReference type="Proteomes" id="UP000570361"/>
    </source>
</evidence>
<protein>
    <submittedName>
        <fullName evidence="3">Uncharacterized SAM-binding protein YcdF (DUF218 family)</fullName>
    </submittedName>
</protein>
<feature type="transmembrane region" description="Helical" evidence="1">
    <location>
        <begin position="38"/>
        <end position="58"/>
    </location>
</feature>
<dbReference type="AlphaFoldDB" id="A0A7W5FL21"/>
<dbReference type="GO" id="GO:0005886">
    <property type="term" value="C:plasma membrane"/>
    <property type="evidence" value="ECO:0007669"/>
    <property type="project" value="TreeGrafter"/>
</dbReference>
<dbReference type="InterPro" id="IPR051599">
    <property type="entry name" value="Cell_Envelope_Assoc"/>
</dbReference>
<sequence>MMAFLVKIIYTLLLPPGLFVIMLSCFTFYLFMKRVKRFAYVTLIFTLIAYISSCTFIGSSLHKLNVNKFPIPSNLHLGDSILMLGEGAMANYVSVDGKGQLSTQTSMNAIAVVKLYNRLKLPIILSGGEGLGVKDAGNEAQLAKRDLIEMGIPEEVITIEDKSQTTQENARLSSTILRKTGYNHPILVTSASHLARSVNLFEKEGIAVIPMPSQYTEETDERSFFDFLPSTKGLTLVNQSLKEFLGRLQ</sequence>
<keyword evidence="1" id="KW-1133">Transmembrane helix</keyword>
<keyword evidence="1" id="KW-0812">Transmembrane</keyword>
<evidence type="ECO:0000313" key="3">
    <source>
        <dbReference type="EMBL" id="MBB3108537.1"/>
    </source>
</evidence>
<dbReference type="GO" id="GO:0000270">
    <property type="term" value="P:peptidoglycan metabolic process"/>
    <property type="evidence" value="ECO:0007669"/>
    <property type="project" value="TreeGrafter"/>
</dbReference>
<evidence type="ECO:0000256" key="1">
    <source>
        <dbReference type="SAM" id="Phobius"/>
    </source>
</evidence>
<comment type="caution">
    <text evidence="3">The sequence shown here is derived from an EMBL/GenBank/DDBJ whole genome shotgun (WGS) entry which is preliminary data.</text>
</comment>
<evidence type="ECO:0000259" key="2">
    <source>
        <dbReference type="Pfam" id="PF02698"/>
    </source>
</evidence>
<feature type="transmembrane region" description="Helical" evidence="1">
    <location>
        <begin position="12"/>
        <end position="32"/>
    </location>
</feature>
<dbReference type="PROSITE" id="PS51257">
    <property type="entry name" value="PROKAR_LIPOPROTEIN"/>
    <property type="match status" value="1"/>
</dbReference>
<dbReference type="RefSeq" id="WP_183596695.1">
    <property type="nucleotide sequence ID" value="NZ_JACHXK010000001.1"/>
</dbReference>
<dbReference type="CDD" id="cd06259">
    <property type="entry name" value="YdcF-like"/>
    <property type="match status" value="1"/>
</dbReference>
<dbReference type="GO" id="GO:0043164">
    <property type="term" value="P:Gram-negative-bacterium-type cell wall biogenesis"/>
    <property type="evidence" value="ECO:0007669"/>
    <property type="project" value="TreeGrafter"/>
</dbReference>
<dbReference type="InterPro" id="IPR003848">
    <property type="entry name" value="DUF218"/>
</dbReference>
<dbReference type="Gene3D" id="3.40.50.620">
    <property type="entry name" value="HUPs"/>
    <property type="match status" value="1"/>
</dbReference>
<name>A0A7W5FL21_9BACL</name>
<keyword evidence="4" id="KW-1185">Reference proteome</keyword>
<proteinExistence type="predicted"/>